<gene>
    <name evidence="1" type="ORF">D3P04_14645</name>
</gene>
<dbReference type="OrthoDB" id="7874220at2"/>
<dbReference type="AlphaFoldDB" id="A0A418SS03"/>
<evidence type="ECO:0000313" key="2">
    <source>
        <dbReference type="Proteomes" id="UP000284202"/>
    </source>
</evidence>
<reference evidence="2" key="1">
    <citation type="submission" date="2018-09" db="EMBL/GenBank/DDBJ databases">
        <title>Acidovorax cavernicola nov. sp. isolated from Gruta de las Maravillas (Aracena, Spain).</title>
        <authorList>
            <person name="Jurado V."/>
            <person name="Gutierrez-Patricio S."/>
            <person name="Gonzalez-Pimentel J.L."/>
            <person name="Miller A.Z."/>
            <person name="Laiz L."/>
            <person name="Saiz-Jimenez C."/>
        </authorList>
    </citation>
    <scope>NUCLEOTIDE SEQUENCE [LARGE SCALE GENOMIC DNA]</scope>
    <source>
        <strain evidence="2">1011MAR3C25</strain>
    </source>
</reference>
<protein>
    <recommendedName>
        <fullName evidence="3">DNA-binding protein</fullName>
    </recommendedName>
</protein>
<evidence type="ECO:0008006" key="3">
    <source>
        <dbReference type="Google" id="ProtNLM"/>
    </source>
</evidence>
<organism evidence="1 2">
    <name type="scientific">Paracoccus onubensis</name>
    <dbReference type="NCBI Taxonomy" id="1675788"/>
    <lineage>
        <taxon>Bacteria</taxon>
        <taxon>Pseudomonadati</taxon>
        <taxon>Pseudomonadota</taxon>
        <taxon>Alphaproteobacteria</taxon>
        <taxon>Rhodobacterales</taxon>
        <taxon>Paracoccaceae</taxon>
        <taxon>Paracoccus</taxon>
    </lineage>
</organism>
<accession>A0A418SS03</accession>
<dbReference type="EMBL" id="QZCG01000010">
    <property type="protein sequence ID" value="RJE83648.1"/>
    <property type="molecule type" value="Genomic_DNA"/>
</dbReference>
<name>A0A418SS03_9RHOB</name>
<evidence type="ECO:0000313" key="1">
    <source>
        <dbReference type="EMBL" id="RJE83648.1"/>
    </source>
</evidence>
<proteinExistence type="predicted"/>
<sequence>MARNSMIQPLFVRLETAAKLLDMKPAEFRQLVEAGALPGPVRHERWDVEQIRSIMRGDAVKPHEEFEI</sequence>
<dbReference type="Proteomes" id="UP000284202">
    <property type="component" value="Unassembled WGS sequence"/>
</dbReference>
<comment type="caution">
    <text evidence="1">The sequence shown here is derived from an EMBL/GenBank/DDBJ whole genome shotgun (WGS) entry which is preliminary data.</text>
</comment>
<keyword evidence="2" id="KW-1185">Reference proteome</keyword>